<feature type="transmembrane region" description="Helical" evidence="11">
    <location>
        <begin position="801"/>
        <end position="821"/>
    </location>
</feature>
<keyword evidence="9" id="KW-0807">Transducer</keyword>
<accession>A0ABN8N247</accession>
<dbReference type="PRINTS" id="PR00248">
    <property type="entry name" value="GPCRMGR"/>
</dbReference>
<keyword evidence="15" id="KW-1185">Reference proteome</keyword>
<dbReference type="CDD" id="cd13953">
    <property type="entry name" value="7tm_classC_mGluR-like"/>
    <property type="match status" value="1"/>
</dbReference>
<feature type="compositionally biased region" description="Polar residues" evidence="10">
    <location>
        <begin position="935"/>
        <end position="952"/>
    </location>
</feature>
<evidence type="ECO:0000259" key="13">
    <source>
        <dbReference type="PROSITE" id="PS50259"/>
    </source>
</evidence>
<feature type="domain" description="G-protein coupled receptors family 3 profile" evidence="13">
    <location>
        <begin position="604"/>
        <end position="871"/>
    </location>
</feature>
<feature type="transmembrane region" description="Helical" evidence="11">
    <location>
        <begin position="768"/>
        <end position="789"/>
    </location>
</feature>
<evidence type="ECO:0000256" key="7">
    <source>
        <dbReference type="ARBA" id="ARBA00023170"/>
    </source>
</evidence>
<evidence type="ECO:0000256" key="3">
    <source>
        <dbReference type="ARBA" id="ARBA00022692"/>
    </source>
</evidence>
<reference evidence="14 15" key="1">
    <citation type="submission" date="2022-05" db="EMBL/GenBank/DDBJ databases">
        <authorList>
            <consortium name="Genoscope - CEA"/>
            <person name="William W."/>
        </authorList>
    </citation>
    <scope>NUCLEOTIDE SEQUENCE [LARGE SCALE GENOMIC DNA]</scope>
</reference>
<dbReference type="InterPro" id="IPR011500">
    <property type="entry name" value="GPCR_3_9-Cys_dom"/>
</dbReference>
<feature type="region of interest" description="Disordered" evidence="10">
    <location>
        <begin position="143"/>
        <end position="170"/>
    </location>
</feature>
<gene>
    <name evidence="14" type="ORF">PLOB_00039781</name>
</gene>
<evidence type="ECO:0000256" key="9">
    <source>
        <dbReference type="ARBA" id="ARBA00023224"/>
    </source>
</evidence>
<evidence type="ECO:0000256" key="6">
    <source>
        <dbReference type="ARBA" id="ARBA00023136"/>
    </source>
</evidence>
<keyword evidence="6 11" id="KW-0472">Membrane</keyword>
<keyword evidence="4 11" id="KW-1133">Transmembrane helix</keyword>
<dbReference type="InterPro" id="IPR038550">
    <property type="entry name" value="GPCR_3_9-Cys_sf"/>
</dbReference>
<feature type="region of interest" description="Disordered" evidence="10">
    <location>
        <begin position="910"/>
        <end position="962"/>
    </location>
</feature>
<sequence>MRLLILCLLKTAIDLMFPFQLSAAIAKKNRTRFFISGDIVLGALIPVHFSPNLAPHPGNTSCRGVFHVRGFKGVEAMLYAVELINNDSNLLPNLRLGVDIKDTCGSIDYAIMESLSFDFIRNAFAENEFAGCAESREEVPLRQNNHHSVSQRLNDSSSQLANSSSSKSQNTTVSECCFNKTLTAAIIGAAFSGVTMATASLTALFHVPVISFASTSRLLSDRTRFQYFYRTVPSDNLQAQAVTGLLHRLKWHFVIALASDNEYGRSGIAALKQSINSQEVHRVCIVVDQLFSRKGTKEEMSNVLNKIKQFSQARVIILYAEFPDAVYFFKEAKKAALRDYMFIASDSWVGSLEVIHGAEDVFHSIIGLRPPIINMSRFDSFFMNRIRRNDKENPWTVDFNKSLICEDETVKQCGTDVHHDGYVPYVMDAVFSVAHALHAMLNCSKTACQKRWDNIDPKNLSEYIRKVNFSGFSQPRIFFNKEGSTRGQYDIYYLRNRSSKYVKVGTWRNGTPFLNFELVKASENDSFDIPASLCSQDCKKGNYRIPKSQFPECCWDCAKCDGKSFTNTSNMTNCVECPEGTWPTAEHSDCRPIEARYLHWGEAWAVAIVTLSLTGFTLVVGTCLVFVKSRGTAVVKAASRQLSHVLLLGIVLFYLTPLCYIIRPSENSCKLLPFMFGMCFALVVGTILIRTNRVSRIFNEKLLRTGTISCLSNYWQLFILGCLLTTEFALSIAWVFGPSTSAFKEVIYSESSKDASLVCNLTGSQIGFALWLIYNAGLVIVCTYQAFLVRKVPQNYNESRLIAFNMTTMCITILVYIPSYMGTTAWYRAVISSLMFIFLGTLTWASIFAPKIYIILFRPHKNIPMRPSVSSITLGVIKPSPTVVSSCSEQGMPSGPNSLSADESLEGIWATFGPSRDSSDERRESDSRGSESENTAENTKPDNASTDSITRTENFEMPGRKKTSVVRFEDGLTMNNIQINDGQIIPRKKSSNQAGILRKSNTSENFEDLNNGSTRKKKTSLVRFQDEVANHYKFNGPDSINTFNFPSQNEEPDEVSVDGINFGEETVNVATLSRCFPVPKLSGDKRNTPTGCPEQGRNRKISVFAFQ</sequence>
<dbReference type="InterPro" id="IPR050726">
    <property type="entry name" value="mGluR"/>
</dbReference>
<dbReference type="Pfam" id="PF07562">
    <property type="entry name" value="NCD3G"/>
    <property type="match status" value="1"/>
</dbReference>
<proteinExistence type="predicted"/>
<feature type="chain" id="PRO_5047356244" description="G-protein coupled receptors family 3 profile domain-containing protein" evidence="12">
    <location>
        <begin position="19"/>
        <end position="1107"/>
    </location>
</feature>
<evidence type="ECO:0000256" key="5">
    <source>
        <dbReference type="ARBA" id="ARBA00023040"/>
    </source>
</evidence>
<dbReference type="Gene3D" id="3.40.50.2300">
    <property type="match status" value="2"/>
</dbReference>
<dbReference type="InterPro" id="IPR000337">
    <property type="entry name" value="GPCR_3"/>
</dbReference>
<dbReference type="Gene3D" id="2.10.50.30">
    <property type="entry name" value="GPCR, family 3, nine cysteines domain"/>
    <property type="match status" value="1"/>
</dbReference>
<feature type="compositionally biased region" description="Basic and acidic residues" evidence="10">
    <location>
        <begin position="917"/>
        <end position="931"/>
    </location>
</feature>
<feature type="signal peptide" evidence="12">
    <location>
        <begin position="1"/>
        <end position="18"/>
    </location>
</feature>
<evidence type="ECO:0000313" key="14">
    <source>
        <dbReference type="EMBL" id="CAH3038351.1"/>
    </source>
</evidence>
<evidence type="ECO:0000256" key="12">
    <source>
        <dbReference type="SAM" id="SignalP"/>
    </source>
</evidence>
<evidence type="ECO:0000256" key="11">
    <source>
        <dbReference type="SAM" id="Phobius"/>
    </source>
</evidence>
<evidence type="ECO:0000256" key="1">
    <source>
        <dbReference type="ARBA" id="ARBA00004651"/>
    </source>
</evidence>
<dbReference type="SUPFAM" id="SSF53822">
    <property type="entry name" value="Periplasmic binding protein-like I"/>
    <property type="match status" value="2"/>
</dbReference>
<feature type="transmembrane region" description="Helical" evidence="11">
    <location>
        <begin position="713"/>
        <end position="736"/>
    </location>
</feature>
<evidence type="ECO:0000256" key="8">
    <source>
        <dbReference type="ARBA" id="ARBA00023180"/>
    </source>
</evidence>
<feature type="transmembrane region" description="Helical" evidence="11">
    <location>
        <begin position="671"/>
        <end position="692"/>
    </location>
</feature>
<evidence type="ECO:0000256" key="2">
    <source>
        <dbReference type="ARBA" id="ARBA00022475"/>
    </source>
</evidence>
<organism evidence="14 15">
    <name type="scientific">Porites lobata</name>
    <dbReference type="NCBI Taxonomy" id="104759"/>
    <lineage>
        <taxon>Eukaryota</taxon>
        <taxon>Metazoa</taxon>
        <taxon>Cnidaria</taxon>
        <taxon>Anthozoa</taxon>
        <taxon>Hexacorallia</taxon>
        <taxon>Scleractinia</taxon>
        <taxon>Fungiina</taxon>
        <taxon>Poritidae</taxon>
        <taxon>Porites</taxon>
    </lineage>
</organism>
<feature type="transmembrane region" description="Helical" evidence="11">
    <location>
        <begin position="645"/>
        <end position="665"/>
    </location>
</feature>
<dbReference type="InterPro" id="IPR001828">
    <property type="entry name" value="ANF_lig-bd_rcpt"/>
</dbReference>
<comment type="caution">
    <text evidence="14">The sequence shown here is derived from an EMBL/GenBank/DDBJ whole genome shotgun (WGS) entry which is preliminary data.</text>
</comment>
<dbReference type="Pfam" id="PF01094">
    <property type="entry name" value="ANF_receptor"/>
    <property type="match status" value="1"/>
</dbReference>
<name>A0ABN8N247_9CNID</name>
<keyword evidence="3 11" id="KW-0812">Transmembrane</keyword>
<dbReference type="InterPro" id="IPR017979">
    <property type="entry name" value="GPCR_3_CS"/>
</dbReference>
<dbReference type="PROSITE" id="PS00980">
    <property type="entry name" value="G_PROTEIN_RECEP_F3_2"/>
    <property type="match status" value="1"/>
</dbReference>
<keyword evidence="7" id="KW-0675">Receptor</keyword>
<feature type="compositionally biased region" description="Low complexity" evidence="10">
    <location>
        <begin position="156"/>
        <end position="170"/>
    </location>
</feature>
<protein>
    <recommendedName>
        <fullName evidence="13">G-protein coupled receptors family 3 profile domain-containing protein</fullName>
    </recommendedName>
</protein>
<dbReference type="Pfam" id="PF00003">
    <property type="entry name" value="7tm_3"/>
    <property type="match status" value="1"/>
</dbReference>
<dbReference type="Proteomes" id="UP001159405">
    <property type="component" value="Unassembled WGS sequence"/>
</dbReference>
<dbReference type="EMBL" id="CALNXK010000006">
    <property type="protein sequence ID" value="CAH3038351.1"/>
    <property type="molecule type" value="Genomic_DNA"/>
</dbReference>
<comment type="subcellular location">
    <subcellularLocation>
        <location evidence="1">Cell membrane</location>
        <topology evidence="1">Multi-pass membrane protein</topology>
    </subcellularLocation>
</comment>
<dbReference type="PROSITE" id="PS50259">
    <property type="entry name" value="G_PROTEIN_RECEP_F3_4"/>
    <property type="match status" value="1"/>
</dbReference>
<keyword evidence="8" id="KW-0325">Glycoprotein</keyword>
<keyword evidence="12" id="KW-0732">Signal</keyword>
<dbReference type="PRINTS" id="PR01176">
    <property type="entry name" value="GABABRECEPTR"/>
</dbReference>
<dbReference type="PANTHER" id="PTHR24060">
    <property type="entry name" value="METABOTROPIC GLUTAMATE RECEPTOR"/>
    <property type="match status" value="1"/>
</dbReference>
<dbReference type="InterPro" id="IPR017978">
    <property type="entry name" value="GPCR_3_C"/>
</dbReference>
<evidence type="ECO:0000256" key="10">
    <source>
        <dbReference type="SAM" id="MobiDB-lite"/>
    </source>
</evidence>
<keyword evidence="5" id="KW-0297">G-protein coupled receptor</keyword>
<keyword evidence="2" id="KW-1003">Cell membrane</keyword>
<evidence type="ECO:0000256" key="4">
    <source>
        <dbReference type="ARBA" id="ARBA00022989"/>
    </source>
</evidence>
<feature type="transmembrane region" description="Helical" evidence="11">
    <location>
        <begin position="603"/>
        <end position="625"/>
    </location>
</feature>
<feature type="transmembrane region" description="Helical" evidence="11">
    <location>
        <begin position="833"/>
        <end position="856"/>
    </location>
</feature>
<dbReference type="InterPro" id="IPR028082">
    <property type="entry name" value="Peripla_BP_I"/>
</dbReference>
<feature type="compositionally biased region" description="Polar residues" evidence="10">
    <location>
        <begin position="143"/>
        <end position="155"/>
    </location>
</feature>
<evidence type="ECO:0000313" key="15">
    <source>
        <dbReference type="Proteomes" id="UP001159405"/>
    </source>
</evidence>